<evidence type="ECO:0000256" key="3">
    <source>
        <dbReference type="ARBA" id="ARBA00022454"/>
    </source>
</evidence>
<evidence type="ECO:0000256" key="10">
    <source>
        <dbReference type="SAM" id="Coils"/>
    </source>
</evidence>
<reference evidence="13 14" key="1">
    <citation type="submission" date="2019-07" db="EMBL/GenBank/DDBJ databases">
        <title>De Novo Assembly of kiwifruit Actinidia rufa.</title>
        <authorList>
            <person name="Sugita-Konishi S."/>
            <person name="Sato K."/>
            <person name="Mori E."/>
            <person name="Abe Y."/>
            <person name="Kisaki G."/>
            <person name="Hamano K."/>
            <person name="Suezawa K."/>
            <person name="Otani M."/>
            <person name="Fukuda T."/>
            <person name="Manabe T."/>
            <person name="Gomi K."/>
            <person name="Tabuchi M."/>
            <person name="Akimitsu K."/>
            <person name="Kataoka I."/>
        </authorList>
    </citation>
    <scope>NUCLEOTIDE SEQUENCE [LARGE SCALE GENOMIC DNA]</scope>
    <source>
        <strain evidence="14">cv. Fuchu</strain>
    </source>
</reference>
<keyword evidence="7 9" id="KW-0131">Cell cycle</keyword>
<keyword evidence="9" id="KW-0539">Nucleus</keyword>
<feature type="compositionally biased region" description="Polar residues" evidence="11">
    <location>
        <begin position="256"/>
        <end position="275"/>
    </location>
</feature>
<dbReference type="PANTHER" id="PTHR14281:SF0">
    <property type="entry name" value="KINETOCHORE PROTEIN SPC25"/>
    <property type="match status" value="1"/>
</dbReference>
<evidence type="ECO:0000256" key="2">
    <source>
        <dbReference type="ARBA" id="ARBA00006379"/>
    </source>
</evidence>
<dbReference type="GO" id="GO:0051301">
    <property type="term" value="P:cell division"/>
    <property type="evidence" value="ECO:0007669"/>
    <property type="project" value="UniProtKB-UniRule"/>
</dbReference>
<accession>A0A7J0GAI5</accession>
<dbReference type="EMBL" id="BJWL01000019">
    <property type="protein sequence ID" value="GFZ07835.1"/>
    <property type="molecule type" value="Genomic_DNA"/>
</dbReference>
<dbReference type="GO" id="GO:0031262">
    <property type="term" value="C:Ndc80 complex"/>
    <property type="evidence" value="ECO:0007669"/>
    <property type="project" value="InterPro"/>
</dbReference>
<proteinExistence type="inferred from homology"/>
<evidence type="ECO:0000256" key="4">
    <source>
        <dbReference type="ARBA" id="ARBA00022618"/>
    </source>
</evidence>
<keyword evidence="4 9" id="KW-0132">Cell division</keyword>
<dbReference type="AlphaFoldDB" id="A0A7J0GAI5"/>
<comment type="subunit">
    <text evidence="9">Component of the NDC80 complex.</text>
</comment>
<dbReference type="CDD" id="cd23784">
    <property type="entry name" value="RWD_Spc25"/>
    <property type="match status" value="1"/>
</dbReference>
<dbReference type="OrthoDB" id="6353017at2759"/>
<feature type="compositionally biased region" description="Low complexity" evidence="11">
    <location>
        <begin position="302"/>
        <end position="320"/>
    </location>
</feature>
<dbReference type="Gene3D" id="3.30.457.50">
    <property type="entry name" value="Chromosome segregation protein Spc25"/>
    <property type="match status" value="1"/>
</dbReference>
<evidence type="ECO:0000256" key="7">
    <source>
        <dbReference type="ARBA" id="ARBA00023306"/>
    </source>
</evidence>
<evidence type="ECO:0000313" key="14">
    <source>
        <dbReference type="Proteomes" id="UP000585474"/>
    </source>
</evidence>
<keyword evidence="6 10" id="KW-0175">Coiled coil</keyword>
<gene>
    <name evidence="13" type="ORF">Acr_19g0007720</name>
</gene>
<feature type="domain" description="Chromosome segregation protein Spc25 C-terminal" evidence="12">
    <location>
        <begin position="164"/>
        <end position="231"/>
    </location>
</feature>
<dbReference type="PANTHER" id="PTHR14281">
    <property type="entry name" value="KINETOCHORE PROTEIN SPC25-RELATED"/>
    <property type="match status" value="1"/>
</dbReference>
<keyword evidence="5 9" id="KW-0498">Mitosis</keyword>
<feature type="coiled-coil region" evidence="10">
    <location>
        <begin position="39"/>
        <end position="114"/>
    </location>
</feature>
<keyword evidence="9" id="KW-0995">Kinetochore</keyword>
<comment type="subcellular location">
    <subcellularLocation>
        <location evidence="1">Chromosome</location>
        <location evidence="1">Centromere</location>
    </subcellularLocation>
    <subcellularLocation>
        <location evidence="9">Nucleus</location>
    </subcellularLocation>
    <subcellularLocation>
        <location evidence="9">Chromosome</location>
        <location evidence="9">Centromere</location>
        <location evidence="9">Kinetochore</location>
    </subcellularLocation>
</comment>
<dbReference type="Proteomes" id="UP000585474">
    <property type="component" value="Unassembled WGS sequence"/>
</dbReference>
<evidence type="ECO:0000256" key="1">
    <source>
        <dbReference type="ARBA" id="ARBA00004584"/>
    </source>
</evidence>
<comment type="function">
    <text evidence="9">Acts as a component of the essential kinetochore-associated NDC80 complex, which is required for chromosome segregation and spindle checkpoint activity.</text>
</comment>
<dbReference type="Pfam" id="PF08234">
    <property type="entry name" value="Spindle_Spc25"/>
    <property type="match status" value="1"/>
</dbReference>
<protein>
    <recommendedName>
        <fullName evidence="9">Kinetochore protein SPC25</fullName>
    </recommendedName>
</protein>
<dbReference type="GO" id="GO:0005634">
    <property type="term" value="C:nucleus"/>
    <property type="evidence" value="ECO:0007669"/>
    <property type="project" value="UniProtKB-SubCell"/>
</dbReference>
<evidence type="ECO:0000256" key="6">
    <source>
        <dbReference type="ARBA" id="ARBA00023054"/>
    </source>
</evidence>
<evidence type="ECO:0000256" key="11">
    <source>
        <dbReference type="SAM" id="MobiDB-lite"/>
    </source>
</evidence>
<evidence type="ECO:0000256" key="8">
    <source>
        <dbReference type="ARBA" id="ARBA00023328"/>
    </source>
</evidence>
<sequence length="320" mass="36408">MQSRTEGSVRTKMEELRLVCDREIPIQQQRVDAAIASFRKSLESTRAKARETVQNQEKLGKLKTELREAEDDLVKALAVKTRKVAKRMATMDSLSAAKARIEELKRIMEDQMAMKNEYAEIISQQYEALSACKEKCNTNTENRGEIEEAISWYNMVLGFRIECGHGVKFIFTNINVKNPKEEYSFSVRHEKDLYTLLDCDPHLDDTKELIHELNRTNGLFKFVRTMREKFQEAVAHGISPQVTSFDQDYSTISESAPVSSVSTDSRSEFVSNQKEIQPEETNRQSKKVNYGRGGKLMAGILSPGSTSSLRRSSRSKVSSN</sequence>
<keyword evidence="3 9" id="KW-0158">Chromosome</keyword>
<keyword evidence="8 9" id="KW-0137">Centromere</keyword>
<evidence type="ECO:0000313" key="13">
    <source>
        <dbReference type="EMBL" id="GFZ07835.1"/>
    </source>
</evidence>
<comment type="caution">
    <text evidence="13">The sequence shown here is derived from an EMBL/GenBank/DDBJ whole genome shotgun (WGS) entry which is preliminary data.</text>
</comment>
<feature type="region of interest" description="Disordered" evidence="11">
    <location>
        <begin position="256"/>
        <end position="320"/>
    </location>
</feature>
<organism evidence="13 14">
    <name type="scientific">Actinidia rufa</name>
    <dbReference type="NCBI Taxonomy" id="165716"/>
    <lineage>
        <taxon>Eukaryota</taxon>
        <taxon>Viridiplantae</taxon>
        <taxon>Streptophyta</taxon>
        <taxon>Embryophyta</taxon>
        <taxon>Tracheophyta</taxon>
        <taxon>Spermatophyta</taxon>
        <taxon>Magnoliopsida</taxon>
        <taxon>eudicotyledons</taxon>
        <taxon>Gunneridae</taxon>
        <taxon>Pentapetalae</taxon>
        <taxon>asterids</taxon>
        <taxon>Ericales</taxon>
        <taxon>Actinidiaceae</taxon>
        <taxon>Actinidia</taxon>
    </lineage>
</organism>
<evidence type="ECO:0000256" key="9">
    <source>
        <dbReference type="RuleBase" id="RU367150"/>
    </source>
</evidence>
<dbReference type="FunFam" id="3.30.457.50:FF:000001">
    <property type="entry name" value="Probable kinetochore protein spc25"/>
    <property type="match status" value="1"/>
</dbReference>
<name>A0A7J0GAI5_9ERIC</name>
<evidence type="ECO:0000259" key="12">
    <source>
        <dbReference type="Pfam" id="PF08234"/>
    </source>
</evidence>
<dbReference type="InterPro" id="IPR045143">
    <property type="entry name" value="Spc25"/>
</dbReference>
<evidence type="ECO:0000256" key="5">
    <source>
        <dbReference type="ARBA" id="ARBA00022776"/>
    </source>
</evidence>
<dbReference type="GO" id="GO:0007059">
    <property type="term" value="P:chromosome segregation"/>
    <property type="evidence" value="ECO:0007669"/>
    <property type="project" value="InterPro"/>
</dbReference>
<dbReference type="InterPro" id="IPR013255">
    <property type="entry name" value="Spc25_C"/>
</dbReference>
<comment type="similarity">
    <text evidence="2 9">Belongs to the SPC25 family.</text>
</comment>
<keyword evidence="14" id="KW-1185">Reference proteome</keyword>